<feature type="domain" description="CPAF-like PDZ" evidence="2">
    <location>
        <begin position="58"/>
        <end position="123"/>
    </location>
</feature>
<comment type="caution">
    <text evidence="3">The sequence shown here is derived from an EMBL/GenBank/DDBJ whole genome shotgun (WGS) entry which is preliminary data.</text>
</comment>
<gene>
    <name evidence="3" type="ORF">QC763_0049130</name>
</gene>
<feature type="compositionally biased region" description="Polar residues" evidence="1">
    <location>
        <begin position="187"/>
        <end position="210"/>
    </location>
</feature>
<dbReference type="PANTHER" id="PTHR37049:SF4">
    <property type="entry name" value="RHODANESE DOMAIN-CONTAINING PROTEIN"/>
    <property type="match status" value="1"/>
</dbReference>
<evidence type="ECO:0000259" key="2">
    <source>
        <dbReference type="Pfam" id="PF23658"/>
    </source>
</evidence>
<dbReference type="InterPro" id="IPR029045">
    <property type="entry name" value="ClpP/crotonase-like_dom_sf"/>
</dbReference>
<dbReference type="InterPro" id="IPR052766">
    <property type="entry name" value="S41A_metabolite_peptidase"/>
</dbReference>
<keyword evidence="4" id="KW-1185">Reference proteome</keyword>
<dbReference type="GeneID" id="87925772"/>
<evidence type="ECO:0000313" key="4">
    <source>
        <dbReference type="Proteomes" id="UP001326199"/>
    </source>
</evidence>
<evidence type="ECO:0000313" key="3">
    <source>
        <dbReference type="EMBL" id="KAK4666648.1"/>
    </source>
</evidence>
<dbReference type="SUPFAM" id="SSF52096">
    <property type="entry name" value="ClpP/crotonase"/>
    <property type="match status" value="1"/>
</dbReference>
<name>A0ABR0HF04_9PEZI</name>
<proteinExistence type="predicted"/>
<dbReference type="Proteomes" id="UP001326199">
    <property type="component" value="Unassembled WGS sequence"/>
</dbReference>
<dbReference type="RefSeq" id="XP_062766614.1">
    <property type="nucleotide sequence ID" value="XM_062905737.1"/>
</dbReference>
<sequence length="630" mass="68248">MGGLDKIASRVSGDEKYASEYDFAMAIYELIGASHDGHFRFVSDVFGDFFFVNTLVQDLVTISVNGTATPKLYHLSQLYGTNSNGTLARSQPPPAIVQINGKDAVDVVMKQQLRFSDFQSLDAMDKALTLTYENGQEVTVESVAIVRMGANFTGVRTGEGFYTRFCDPDASIDVEPPATTEVPPQFPTSARTDTSASDVSSTNTLPPLSPTMSNYPWPAVRDNGSNITSGYFLNGTGYDDVVVLALSKFSPPDMDPMAYLVDFQATIANLLAKSREQNKTKLIIDVSENGDGLVAAAYELFAQVANPQHNSLQCQQHTRNPVRRPNIEGLECRRSGNQKLDANTFDEINPDEPARFKALSSLHENSMVEQLIPGHIFSPITGLNLTTSDALLGPVILENDTFTAYQYHPWNQTEDVFNITGAGNRANVPPSPFTDENIVLLTDGACSSTCATLARLLYSVNGTNNAKIKIKTAVVGGRPDPALGTVNNTSTGPMQAVGGVAGAQIFYFSNFHEAVKAVLVLSPELNSTTNSTENEDLLLLAEGYAMKRPLAGIGGGEAAGSINGKNDFVSLDNLETAIQFLSWNEDVIGGVNETNYCHFYYTKEMVFGPTKVWERAADAFWGEDGGINFK</sequence>
<organism evidence="3 4">
    <name type="scientific">Podospora pseudopauciseta</name>
    <dbReference type="NCBI Taxonomy" id="2093780"/>
    <lineage>
        <taxon>Eukaryota</taxon>
        <taxon>Fungi</taxon>
        <taxon>Dikarya</taxon>
        <taxon>Ascomycota</taxon>
        <taxon>Pezizomycotina</taxon>
        <taxon>Sordariomycetes</taxon>
        <taxon>Sordariomycetidae</taxon>
        <taxon>Sordariales</taxon>
        <taxon>Podosporaceae</taxon>
        <taxon>Podospora</taxon>
    </lineage>
</organism>
<dbReference type="Pfam" id="PF23658">
    <property type="entry name" value="PDZ_CPAF_rel"/>
    <property type="match status" value="1"/>
</dbReference>
<dbReference type="EMBL" id="JAFFHB010000004">
    <property type="protein sequence ID" value="KAK4666648.1"/>
    <property type="molecule type" value="Genomic_DNA"/>
</dbReference>
<dbReference type="InterPro" id="IPR056186">
    <property type="entry name" value="PDZ_CPAF-rel"/>
</dbReference>
<reference evidence="3 4" key="1">
    <citation type="journal article" date="2023" name="bioRxiv">
        <title>High-quality genome assemblies of four members of thePodospora anserinaspecies complex.</title>
        <authorList>
            <person name="Ament-Velasquez S.L."/>
            <person name="Vogan A.A."/>
            <person name="Wallerman O."/>
            <person name="Hartmann F."/>
            <person name="Gautier V."/>
            <person name="Silar P."/>
            <person name="Giraud T."/>
            <person name="Johannesson H."/>
        </authorList>
    </citation>
    <scope>NUCLEOTIDE SEQUENCE [LARGE SCALE GENOMIC DNA]</scope>
    <source>
        <strain evidence="3 4">CBS 411.78</strain>
    </source>
</reference>
<accession>A0ABR0HF04</accession>
<evidence type="ECO:0000256" key="1">
    <source>
        <dbReference type="SAM" id="MobiDB-lite"/>
    </source>
</evidence>
<protein>
    <recommendedName>
        <fullName evidence="2">CPAF-like PDZ domain-containing protein</fullName>
    </recommendedName>
</protein>
<dbReference type="PANTHER" id="PTHR37049">
    <property type="entry name" value="PEPTIDASE S41 FAMILY PROTEIN"/>
    <property type="match status" value="1"/>
</dbReference>
<feature type="region of interest" description="Disordered" evidence="1">
    <location>
        <begin position="173"/>
        <end position="210"/>
    </location>
</feature>
<dbReference type="Gene3D" id="3.90.226.10">
    <property type="entry name" value="2-enoyl-CoA Hydratase, Chain A, domain 1"/>
    <property type="match status" value="1"/>
</dbReference>